<sequence length="305" mass="34902">ENSKLRQFGDAVIELRLYKRPNLFNRQKYPHRDEFPNVYKGSQRLGENVILHRNPPIGETSATNNTINLPHATRITVLLCEFNRSDHHLCSSYLQPMDPADLTYEKMISKLESALDSNIPLFNLNTSEDKNVNHYVALLTDFALVSDLVLSKKTNSDVSFSLMVFSLLAILEFNSDFCRSQTRNPMSKNLVADPNLLPDRKPRVFNLKGPENDLSSIGIGDLLPFPQLSDEYQKQAPPRCQFCGERRYHRDCPIKNVAARIIMKMVTKKASTENSLRAVQRGRTRTTRYHSLRRGRAMIYTGSDI</sequence>
<evidence type="ECO:0000313" key="2">
    <source>
        <dbReference type="Proteomes" id="UP000321570"/>
    </source>
</evidence>
<accession>A0A564YSM1</accession>
<proteinExistence type="predicted"/>
<reference evidence="1 2" key="1">
    <citation type="submission" date="2019-07" db="EMBL/GenBank/DDBJ databases">
        <authorList>
            <person name="Jastrzebski P J."/>
            <person name="Paukszto L."/>
            <person name="Jastrzebski P J."/>
        </authorList>
    </citation>
    <scope>NUCLEOTIDE SEQUENCE [LARGE SCALE GENOMIC DNA]</scope>
    <source>
        <strain evidence="1 2">WMS-il1</strain>
    </source>
</reference>
<organism evidence="1 2">
    <name type="scientific">Hymenolepis diminuta</name>
    <name type="common">Rat tapeworm</name>
    <dbReference type="NCBI Taxonomy" id="6216"/>
    <lineage>
        <taxon>Eukaryota</taxon>
        <taxon>Metazoa</taxon>
        <taxon>Spiralia</taxon>
        <taxon>Lophotrochozoa</taxon>
        <taxon>Platyhelminthes</taxon>
        <taxon>Cestoda</taxon>
        <taxon>Eucestoda</taxon>
        <taxon>Cyclophyllidea</taxon>
        <taxon>Hymenolepididae</taxon>
        <taxon>Hymenolepis</taxon>
    </lineage>
</organism>
<feature type="non-terminal residue" evidence="1">
    <location>
        <position position="1"/>
    </location>
</feature>
<keyword evidence="2" id="KW-1185">Reference proteome</keyword>
<protein>
    <submittedName>
        <fullName evidence="1">Uncharacterized protein</fullName>
    </submittedName>
</protein>
<dbReference type="Proteomes" id="UP000321570">
    <property type="component" value="Unassembled WGS sequence"/>
</dbReference>
<name>A0A564YSM1_HYMDI</name>
<gene>
    <name evidence="1" type="ORF">WMSIL1_LOCUS8467</name>
</gene>
<dbReference type="AlphaFoldDB" id="A0A564YSM1"/>
<evidence type="ECO:0000313" key="1">
    <source>
        <dbReference type="EMBL" id="VUZ49698.1"/>
    </source>
</evidence>
<dbReference type="EMBL" id="CABIJS010000333">
    <property type="protein sequence ID" value="VUZ49698.1"/>
    <property type="molecule type" value="Genomic_DNA"/>
</dbReference>